<keyword evidence="2" id="KW-0472">Membrane</keyword>
<keyword evidence="2" id="KW-0812">Transmembrane</keyword>
<protein>
    <recommendedName>
        <fullName evidence="3">DUF7847 domain-containing protein</fullName>
    </recommendedName>
</protein>
<feature type="transmembrane region" description="Helical" evidence="2">
    <location>
        <begin position="142"/>
        <end position="162"/>
    </location>
</feature>
<feature type="transmembrane region" description="Helical" evidence="2">
    <location>
        <begin position="209"/>
        <end position="230"/>
    </location>
</feature>
<feature type="transmembrane region" description="Helical" evidence="2">
    <location>
        <begin position="45"/>
        <end position="68"/>
    </location>
</feature>
<feature type="transmembrane region" description="Helical" evidence="2">
    <location>
        <begin position="95"/>
        <end position="121"/>
    </location>
</feature>
<name>A0A1Y5Y965_KIBAR</name>
<dbReference type="EMBL" id="FWXV01000013">
    <property type="protein sequence ID" value="SMD26199.1"/>
    <property type="molecule type" value="Genomic_DNA"/>
</dbReference>
<feature type="region of interest" description="Disordered" evidence="1">
    <location>
        <begin position="298"/>
        <end position="317"/>
    </location>
</feature>
<evidence type="ECO:0000313" key="5">
    <source>
        <dbReference type="Proteomes" id="UP000192674"/>
    </source>
</evidence>
<feature type="domain" description="DUF7847" evidence="3">
    <location>
        <begin position="97"/>
        <end position="277"/>
    </location>
</feature>
<proteinExistence type="predicted"/>
<evidence type="ECO:0000313" key="4">
    <source>
        <dbReference type="EMBL" id="SMD26199.1"/>
    </source>
</evidence>
<accession>A0A1Y5Y965</accession>
<feature type="transmembrane region" description="Helical" evidence="2">
    <location>
        <begin position="168"/>
        <end position="188"/>
    </location>
</feature>
<keyword evidence="5" id="KW-1185">Reference proteome</keyword>
<dbReference type="Proteomes" id="UP000192674">
    <property type="component" value="Unassembled WGS sequence"/>
</dbReference>
<evidence type="ECO:0000256" key="1">
    <source>
        <dbReference type="SAM" id="MobiDB-lite"/>
    </source>
</evidence>
<feature type="transmembrane region" description="Helical" evidence="2">
    <location>
        <begin position="250"/>
        <end position="278"/>
    </location>
</feature>
<evidence type="ECO:0000259" key="3">
    <source>
        <dbReference type="Pfam" id="PF25231"/>
    </source>
</evidence>
<dbReference type="Pfam" id="PF25231">
    <property type="entry name" value="DUF7847"/>
    <property type="match status" value="1"/>
</dbReference>
<keyword evidence="2" id="KW-1133">Transmembrane helix</keyword>
<reference evidence="4 5" key="1">
    <citation type="submission" date="2017-04" db="EMBL/GenBank/DDBJ databases">
        <authorList>
            <person name="Afonso C.L."/>
            <person name="Miller P.J."/>
            <person name="Scott M.A."/>
            <person name="Spackman E."/>
            <person name="Goraichik I."/>
            <person name="Dimitrov K.M."/>
            <person name="Suarez D.L."/>
            <person name="Swayne D.E."/>
        </authorList>
    </citation>
    <scope>NUCLEOTIDE SEQUENCE [LARGE SCALE GENOMIC DNA]</scope>
    <source>
        <strain evidence="4 5">DSM 43828</strain>
    </source>
</reference>
<dbReference type="AlphaFoldDB" id="A0A1Y5Y965"/>
<evidence type="ECO:0000256" key="2">
    <source>
        <dbReference type="SAM" id="Phobius"/>
    </source>
</evidence>
<sequence>MPPPPQQWGPPPAAKPGVIPLRPLGLGEILDGAIAAIRSYPKQMLGVSALVSTISNLLLVGVMFFMIYQTDWLYTTLPLSADEGDRAIAELQATLILTIPSIVITMLVGTFLNGVLTVVMGKAVLGQPVTVGEAWNHIKPRFGALLGLSVLYTLIVIVGTVLLVIPGIWLYVLLSLASTALILEGATVGKAFGRSRLLVTGAWWRTCGILLLAVIMASLLAQIVQIPLILAGGGLNAATGGGFEPNNDLMLLLTALAGIIAETITRPFTSGVTTLIYIDRRMRREGMDIELARQAGVTPPQYPQQQQYPPQQPPTAW</sequence>
<gene>
    <name evidence="4" type="ORF">SAMN05661093_09779</name>
</gene>
<dbReference type="InterPro" id="IPR057169">
    <property type="entry name" value="DUF7847"/>
</dbReference>
<organism evidence="4 5">
    <name type="scientific">Kibdelosporangium aridum</name>
    <dbReference type="NCBI Taxonomy" id="2030"/>
    <lineage>
        <taxon>Bacteria</taxon>
        <taxon>Bacillati</taxon>
        <taxon>Actinomycetota</taxon>
        <taxon>Actinomycetes</taxon>
        <taxon>Pseudonocardiales</taxon>
        <taxon>Pseudonocardiaceae</taxon>
        <taxon>Kibdelosporangium</taxon>
    </lineage>
</organism>